<dbReference type="RefSeq" id="WP_058889804.1">
    <property type="nucleotide sequence ID" value="NZ_LQBL01000002.1"/>
</dbReference>
<sequence length="183" mass="19692">MTSGSSSDPVVDPAVVGVAIPVPEPWGAHLQRLRIGYGEERAARIPTHITLLPPTEVTPGVADELDAHLSRVAASHAPFEVLLRGTGTFRPVSDVVFVQVAKGVASCERIEQEVRSGPVRRRVDFPYHPHVTLAHDLPAPAMDRAFSDLAAFSCTFTADVVRLYAHDGDGMWRTCADHPLTGG</sequence>
<dbReference type="SUPFAM" id="SSF55144">
    <property type="entry name" value="LigT-like"/>
    <property type="match status" value="1"/>
</dbReference>
<dbReference type="Gene3D" id="3.90.1140.10">
    <property type="entry name" value="Cyclic phosphodiesterase"/>
    <property type="match status" value="1"/>
</dbReference>
<dbReference type="PANTHER" id="PTHR40037:SF1">
    <property type="entry name" value="PHOSPHOESTERASE SAOUHSC_00951-RELATED"/>
    <property type="match status" value="1"/>
</dbReference>
<dbReference type="InterPro" id="IPR009097">
    <property type="entry name" value="Cyclic_Pdiesterase"/>
</dbReference>
<dbReference type="GO" id="GO:0016874">
    <property type="term" value="F:ligase activity"/>
    <property type="evidence" value="ECO:0007669"/>
    <property type="project" value="UniProtKB-KW"/>
</dbReference>
<reference evidence="1 2" key="1">
    <citation type="submission" date="2015-12" db="EMBL/GenBank/DDBJ databases">
        <title>Serinicoccus chungangenesis strain CD08_5 genome sequencing and assembly.</title>
        <authorList>
            <person name="Chander A.M."/>
            <person name="Kaur G."/>
            <person name="Nair G.R."/>
            <person name="Dhawan D.K."/>
            <person name="Kochhar R.K."/>
            <person name="Mayilraj S."/>
            <person name="Bhadada S.K."/>
        </authorList>
    </citation>
    <scope>NUCLEOTIDE SEQUENCE [LARGE SCALE GENOMIC DNA]</scope>
    <source>
        <strain evidence="1 2">CD08_5</strain>
    </source>
</reference>
<dbReference type="EMBL" id="LQBL01000002">
    <property type="protein sequence ID" value="KUG59329.1"/>
    <property type="molecule type" value="Genomic_DNA"/>
</dbReference>
<protein>
    <submittedName>
        <fullName evidence="1">2'-5' RNA ligase</fullName>
    </submittedName>
</protein>
<keyword evidence="1" id="KW-0436">Ligase</keyword>
<evidence type="ECO:0000313" key="2">
    <source>
        <dbReference type="Proteomes" id="UP000054837"/>
    </source>
</evidence>
<organism evidence="1 2">
    <name type="scientific">Serinicoccus chungangensis</name>
    <dbReference type="NCBI Taxonomy" id="767452"/>
    <lineage>
        <taxon>Bacteria</taxon>
        <taxon>Bacillati</taxon>
        <taxon>Actinomycetota</taxon>
        <taxon>Actinomycetes</taxon>
        <taxon>Micrococcales</taxon>
        <taxon>Ornithinimicrobiaceae</taxon>
        <taxon>Serinicoccus</taxon>
    </lineage>
</organism>
<dbReference type="InterPro" id="IPR050580">
    <property type="entry name" value="2H_phosphoesterase_YjcG-like"/>
</dbReference>
<dbReference type="STRING" id="767452.AVL62_06530"/>
<comment type="caution">
    <text evidence="1">The sequence shown here is derived from an EMBL/GenBank/DDBJ whole genome shotgun (WGS) entry which is preliminary data.</text>
</comment>
<dbReference type="Proteomes" id="UP000054837">
    <property type="component" value="Unassembled WGS sequence"/>
</dbReference>
<proteinExistence type="predicted"/>
<dbReference type="AlphaFoldDB" id="A0A0W8IH55"/>
<keyword evidence="2" id="KW-1185">Reference proteome</keyword>
<evidence type="ECO:0000313" key="1">
    <source>
        <dbReference type="EMBL" id="KUG59329.1"/>
    </source>
</evidence>
<dbReference type="OrthoDB" id="358773at2"/>
<gene>
    <name evidence="1" type="ORF">AVL62_06530</name>
</gene>
<dbReference type="PANTHER" id="PTHR40037">
    <property type="entry name" value="PHOSPHOESTERASE YJCG-RELATED"/>
    <property type="match status" value="1"/>
</dbReference>
<name>A0A0W8IH55_9MICO</name>
<dbReference type="Pfam" id="PF13563">
    <property type="entry name" value="2_5_RNA_ligase2"/>
    <property type="match status" value="1"/>
</dbReference>
<accession>A0A0W8IH55</accession>